<feature type="region of interest" description="Disordered" evidence="1">
    <location>
        <begin position="25"/>
        <end position="46"/>
    </location>
</feature>
<reference evidence="2 3" key="1">
    <citation type="journal article" date="2014" name="Int. J. Syst. Evol. Microbiol.">
        <title>Celeribacter indicus sp. nov., a polycyclic aromatic hydrocarbon-degrading bacterium from deep-sea sediment and reclassification of Huaishuia halophila as Celeribacter halophilus comb. nov.</title>
        <authorList>
            <person name="Lai Q."/>
            <person name="Cao J."/>
            <person name="Yuan J."/>
            <person name="Li F."/>
            <person name="Shao Z."/>
        </authorList>
    </citation>
    <scope>NUCLEOTIDE SEQUENCE [LARGE SCALE GENOMIC DNA]</scope>
    <source>
        <strain evidence="2">P73</strain>
    </source>
</reference>
<evidence type="ECO:0000313" key="2">
    <source>
        <dbReference type="EMBL" id="AJE46385.1"/>
    </source>
</evidence>
<feature type="compositionally biased region" description="Pro residues" evidence="1">
    <location>
        <begin position="27"/>
        <end position="36"/>
    </location>
</feature>
<dbReference type="EMBL" id="CP004393">
    <property type="protein sequence ID" value="AJE46385.1"/>
    <property type="molecule type" value="Genomic_DNA"/>
</dbReference>
<sequence length="252" mass="26570">MSRISPLLVPLLCLSLTACRISEDDVAPPPVAPAPPGSGTGDDQRTYEDYNRVHDLTLDVAAAQDLTGHTDPLTRDDIRQVQDTAEMSGIYAIAAESLLDTRGAFVGEMSMTANFGTGEVSGKLHNNHIDSAYFPVPEHAHGQVTPLSGEVTYAGSITEESDTGIAAISANGTGVLSTAANEKYELYVDMDGNFYRVDKEALVSLDIDQVESALAAVGGIEGNVNILDDGDATLYDLDGAYAVCETTVCAPR</sequence>
<protein>
    <recommendedName>
        <fullName evidence="4">Lipoprotein</fullName>
    </recommendedName>
</protein>
<dbReference type="AlphaFoldDB" id="A0A0B5DYX7"/>
<evidence type="ECO:0008006" key="4">
    <source>
        <dbReference type="Google" id="ProtNLM"/>
    </source>
</evidence>
<accession>A0A0B5DYX7</accession>
<dbReference type="PROSITE" id="PS51257">
    <property type="entry name" value="PROKAR_LIPOPROTEIN"/>
    <property type="match status" value="1"/>
</dbReference>
<dbReference type="RefSeq" id="WP_043869274.1">
    <property type="nucleotide sequence ID" value="NZ_CP004393.1"/>
</dbReference>
<evidence type="ECO:0000313" key="3">
    <source>
        <dbReference type="Proteomes" id="UP000031521"/>
    </source>
</evidence>
<dbReference type="Proteomes" id="UP000031521">
    <property type="component" value="Chromosome"/>
</dbReference>
<keyword evidence="3" id="KW-1185">Reference proteome</keyword>
<dbReference type="KEGG" id="cid:P73_1670"/>
<proteinExistence type="predicted"/>
<dbReference type="STRING" id="1208324.P73_1670"/>
<dbReference type="OrthoDB" id="7837637at2"/>
<dbReference type="HOGENOM" id="CLU_1101345_0_0_5"/>
<organism evidence="2 3">
    <name type="scientific">Celeribacter indicus</name>
    <dbReference type="NCBI Taxonomy" id="1208324"/>
    <lineage>
        <taxon>Bacteria</taxon>
        <taxon>Pseudomonadati</taxon>
        <taxon>Pseudomonadota</taxon>
        <taxon>Alphaproteobacteria</taxon>
        <taxon>Rhodobacterales</taxon>
        <taxon>Roseobacteraceae</taxon>
        <taxon>Celeribacter</taxon>
    </lineage>
</organism>
<evidence type="ECO:0000256" key="1">
    <source>
        <dbReference type="SAM" id="MobiDB-lite"/>
    </source>
</evidence>
<gene>
    <name evidence="2" type="ORF">P73_1670</name>
</gene>
<name>A0A0B5DYX7_9RHOB</name>